<evidence type="ECO:0000313" key="3">
    <source>
        <dbReference type="Proteomes" id="UP001497623"/>
    </source>
</evidence>
<evidence type="ECO:0000256" key="1">
    <source>
        <dbReference type="SAM" id="SignalP"/>
    </source>
</evidence>
<feature type="signal peptide" evidence="1">
    <location>
        <begin position="1"/>
        <end position="35"/>
    </location>
</feature>
<accession>A0AAV2S343</accession>
<sequence length="116" mass="12770">MQTTSSTQLHHPAMKVSSLLVVTLVVLLVVQESLAWCPVCIAVAKKLGEKLIKNTWYAKCRQRYAPPDMAEVCPTFCYGIGLSKGQAQRAAKAYANAYQNGCGKYCGHCEVKKFVK</sequence>
<dbReference type="AlphaFoldDB" id="A0AAV2S343"/>
<dbReference type="Proteomes" id="UP001497623">
    <property type="component" value="Unassembled WGS sequence"/>
</dbReference>
<name>A0AAV2S343_MEGNR</name>
<organism evidence="2 3">
    <name type="scientific">Meganyctiphanes norvegica</name>
    <name type="common">Northern krill</name>
    <name type="synonym">Thysanopoda norvegica</name>
    <dbReference type="NCBI Taxonomy" id="48144"/>
    <lineage>
        <taxon>Eukaryota</taxon>
        <taxon>Metazoa</taxon>
        <taxon>Ecdysozoa</taxon>
        <taxon>Arthropoda</taxon>
        <taxon>Crustacea</taxon>
        <taxon>Multicrustacea</taxon>
        <taxon>Malacostraca</taxon>
        <taxon>Eumalacostraca</taxon>
        <taxon>Eucarida</taxon>
        <taxon>Euphausiacea</taxon>
        <taxon>Euphausiidae</taxon>
        <taxon>Meganyctiphanes</taxon>
    </lineage>
</organism>
<proteinExistence type="predicted"/>
<evidence type="ECO:0000313" key="2">
    <source>
        <dbReference type="EMBL" id="CAL4160447.1"/>
    </source>
</evidence>
<reference evidence="2 3" key="1">
    <citation type="submission" date="2024-05" db="EMBL/GenBank/DDBJ databases">
        <authorList>
            <person name="Wallberg A."/>
        </authorList>
    </citation>
    <scope>NUCLEOTIDE SEQUENCE [LARGE SCALE GENOMIC DNA]</scope>
</reference>
<keyword evidence="3" id="KW-1185">Reference proteome</keyword>
<feature type="chain" id="PRO_5043449865" evidence="1">
    <location>
        <begin position="36"/>
        <end position="116"/>
    </location>
</feature>
<gene>
    <name evidence="2" type="ORF">MNOR_LOCUS32432</name>
</gene>
<comment type="caution">
    <text evidence="2">The sequence shown here is derived from an EMBL/GenBank/DDBJ whole genome shotgun (WGS) entry which is preliminary data.</text>
</comment>
<keyword evidence="1" id="KW-0732">Signal</keyword>
<dbReference type="EMBL" id="CAXKWB010044122">
    <property type="protein sequence ID" value="CAL4160447.1"/>
    <property type="molecule type" value="Genomic_DNA"/>
</dbReference>
<protein>
    <submittedName>
        <fullName evidence="2">Uncharacterized protein</fullName>
    </submittedName>
</protein>